<dbReference type="Proteomes" id="UP000192660">
    <property type="component" value="Unassembled WGS sequence"/>
</dbReference>
<keyword evidence="1" id="KW-0418">Kinase</keyword>
<dbReference type="EMBL" id="FWWY01000001">
    <property type="protein sequence ID" value="SMC01909.1"/>
    <property type="molecule type" value="Genomic_DNA"/>
</dbReference>
<accession>A0A1W1W708</accession>
<sequence>MIVHLCGNLGAGKTTTAHAMQARAGWPVVSVGRLRNTVQDEDRVWAEVVPRLWRAWDSPFLIPGRTGIWVSTGLNWRELVAWERHAPRYVFRVWLTAPVTVLRQRFSVRQTGNEGYWPYQDTAADLLERFLRYDSAAVPLPWPTDLQVNTATMPVEDVVDLIISRCRRGIK</sequence>
<dbReference type="InterPro" id="IPR027417">
    <property type="entry name" value="P-loop_NTPase"/>
</dbReference>
<dbReference type="RefSeq" id="WP_084660672.1">
    <property type="nucleotide sequence ID" value="NZ_FWWY01000001.1"/>
</dbReference>
<dbReference type="Gene3D" id="3.40.50.300">
    <property type="entry name" value="P-loop containing nucleotide triphosphate hydrolases"/>
    <property type="match status" value="1"/>
</dbReference>
<keyword evidence="2" id="KW-1185">Reference proteome</keyword>
<gene>
    <name evidence="1" type="ORF">SAMN00768000_0150</name>
</gene>
<keyword evidence="1" id="KW-0808">Transferase</keyword>
<proteinExistence type="predicted"/>
<dbReference type="SUPFAM" id="SSF52540">
    <property type="entry name" value="P-loop containing nucleoside triphosphate hydrolases"/>
    <property type="match status" value="1"/>
</dbReference>
<dbReference type="GO" id="GO:0016301">
    <property type="term" value="F:kinase activity"/>
    <property type="evidence" value="ECO:0007669"/>
    <property type="project" value="UniProtKB-KW"/>
</dbReference>
<dbReference type="OrthoDB" id="9983658at2"/>
<evidence type="ECO:0000313" key="2">
    <source>
        <dbReference type="Proteomes" id="UP000192660"/>
    </source>
</evidence>
<organism evidence="1 2">
    <name type="scientific">Sulfobacillus thermosulfidooxidans (strain DSM 9293 / VKM B-1269 / AT-1)</name>
    <dbReference type="NCBI Taxonomy" id="929705"/>
    <lineage>
        <taxon>Bacteria</taxon>
        <taxon>Bacillati</taxon>
        <taxon>Bacillota</taxon>
        <taxon>Clostridia</taxon>
        <taxon>Eubacteriales</taxon>
        <taxon>Clostridiales Family XVII. Incertae Sedis</taxon>
        <taxon>Sulfobacillus</taxon>
    </lineage>
</organism>
<evidence type="ECO:0000313" key="1">
    <source>
        <dbReference type="EMBL" id="SMC01909.1"/>
    </source>
</evidence>
<reference evidence="2" key="1">
    <citation type="submission" date="2017-04" db="EMBL/GenBank/DDBJ databases">
        <authorList>
            <person name="Varghese N."/>
            <person name="Submissions S."/>
        </authorList>
    </citation>
    <scope>NUCLEOTIDE SEQUENCE [LARGE SCALE GENOMIC DNA]</scope>
    <source>
        <strain evidence="2">DSM 9293</strain>
    </source>
</reference>
<dbReference type="AlphaFoldDB" id="A0A1W1W708"/>
<protein>
    <submittedName>
        <fullName evidence="1">Cytidylate kinase</fullName>
    </submittedName>
</protein>
<name>A0A1W1W708_SULTA</name>